<dbReference type="AlphaFoldDB" id="A0A8H7E0J3"/>
<keyword evidence="2" id="KW-1185">Reference proteome</keyword>
<reference evidence="1" key="1">
    <citation type="submission" date="2019-07" db="EMBL/GenBank/DDBJ databases">
        <authorList>
            <person name="Palmer J.M."/>
        </authorList>
    </citation>
    <scope>NUCLEOTIDE SEQUENCE</scope>
    <source>
        <strain evidence="1">PC9</strain>
    </source>
</reference>
<dbReference type="EMBL" id="JACETU010000001">
    <property type="protein sequence ID" value="KAF7441381.1"/>
    <property type="molecule type" value="Genomic_DNA"/>
</dbReference>
<dbReference type="Proteomes" id="UP000623687">
    <property type="component" value="Unassembled WGS sequence"/>
</dbReference>
<proteinExistence type="predicted"/>
<protein>
    <submittedName>
        <fullName evidence="1">Uncharacterized protein</fullName>
    </submittedName>
</protein>
<dbReference type="GeneID" id="59371572"/>
<name>A0A8H7E0J3_PLEOS</name>
<dbReference type="VEuPathDB" id="FungiDB:PC9H_001731"/>
<comment type="caution">
    <text evidence="1">The sequence shown here is derived from an EMBL/GenBank/DDBJ whole genome shotgun (WGS) entry which is preliminary data.</text>
</comment>
<organism evidence="1 2">
    <name type="scientific">Pleurotus ostreatus</name>
    <name type="common">Oyster mushroom</name>
    <name type="synonym">White-rot fungus</name>
    <dbReference type="NCBI Taxonomy" id="5322"/>
    <lineage>
        <taxon>Eukaryota</taxon>
        <taxon>Fungi</taxon>
        <taxon>Dikarya</taxon>
        <taxon>Basidiomycota</taxon>
        <taxon>Agaricomycotina</taxon>
        <taxon>Agaricomycetes</taxon>
        <taxon>Agaricomycetidae</taxon>
        <taxon>Agaricales</taxon>
        <taxon>Pleurotineae</taxon>
        <taxon>Pleurotaceae</taxon>
        <taxon>Pleurotus</taxon>
    </lineage>
</organism>
<evidence type="ECO:0000313" key="1">
    <source>
        <dbReference type="EMBL" id="KAF7441381.1"/>
    </source>
</evidence>
<evidence type="ECO:0000313" key="2">
    <source>
        <dbReference type="Proteomes" id="UP000623687"/>
    </source>
</evidence>
<accession>A0A8H7E0J3</accession>
<gene>
    <name evidence="1" type="ORF">PC9H_001731</name>
</gene>
<sequence length="143" mass="15856">MFHLGRPIGRDKLLELVQREFPELALYIEADQKGEVQWDSIAYIPDGLIRDLNIPEELNEQRSAWATAGTASSALTQVPLSKLPRGFLTSRTRNGIWIRGSGNERGKVRVLSSMGPIPELSMPANYPPCASSLLKKRGSGQRI</sequence>
<dbReference type="RefSeq" id="XP_036637225.1">
    <property type="nucleotide sequence ID" value="XM_036771380.1"/>
</dbReference>